<dbReference type="Gene3D" id="2.60.120.200">
    <property type="match status" value="1"/>
</dbReference>
<dbReference type="InterPro" id="IPR000421">
    <property type="entry name" value="FA58C"/>
</dbReference>
<evidence type="ECO:0000256" key="1">
    <source>
        <dbReference type="ARBA" id="ARBA00009865"/>
    </source>
</evidence>
<evidence type="ECO:0000256" key="2">
    <source>
        <dbReference type="ARBA" id="ARBA00022651"/>
    </source>
</evidence>
<sequence length="719" mass="81181">MRQILSIVFSAIMLSCVYRQEPQYNAPGMGNPLVPGYFADPTIKKFGDTYYLYATTDGIKLASGEPQVWISKDFVNWYNYEMEIDLPSGLTNCWAPDVLKGKDGKYYYFMGNCQFGCNIYGYVSNSPMGPWKPVNDGKPVIPVGTGKEHLPALDAQFVQTEDGKISAWFGTWCTSFGGLGWAELNSDDLSIERDGYIPLEQLPDVFEAPYPLKRKGRWFMMYSSGDCRLSDYVVHYAWADSIYGPYRYGENNPILSSSEDGTIDSPGHNSVIEENGEYYILYHRHDNPHSSGGEFRQVCADRLIFSDAYTIGKIEPSHTGIDYLAENSIPYKNRAFKAKTHASSFYHLLSPPTRFEKNGVDHAYLPEYATDDNNGTLWKSGSGALPQTLTIDLGKTRRIRRIMTQFEYPTFYYQYKWEVSEDSISWSLFSDKRSNRRSGSPMIDDGDTGARYVRITVTSTEKTGMYAAIWNVKVYDRLFEIPSFSNSEMAEGPGEMGERRLLVDLDVRDLTVGKINGSISNQGELEGEFTPVGEPLLTVTDNVRSISLDGESYLLLTKPAPKTLDWNAPFTVSVWVYNPEIEFGECVVSWNSRRNMLQASYAALMYGTGPYGAVAHGDGYVDVAFNEVPEAGKWHHLAITFDGMCEYIYVNGQLDRQFPLMLFVKTEQIKIGASGEISENFTGSITGVRLYDGFSTGQQIKEIMYETYPYDDPYENNQF</sequence>
<dbReference type="PROSITE" id="PS50022">
    <property type="entry name" value="FA58C_3"/>
    <property type="match status" value="1"/>
</dbReference>
<evidence type="ECO:0000256" key="6">
    <source>
        <dbReference type="PIRSR" id="PIRSR606710-1"/>
    </source>
</evidence>
<keyword evidence="3 9" id="KW-0378">Hydrolase</keyword>
<keyword evidence="2" id="KW-0624">Polysaccharide degradation</keyword>
<dbReference type="STRING" id="1642647.PSM36_1181"/>
<keyword evidence="5" id="KW-0326">Glycosidase</keyword>
<feature type="domain" description="F5/8 type C" evidence="8">
    <location>
        <begin position="371"/>
        <end position="477"/>
    </location>
</feature>
<dbReference type="GO" id="GO:0045493">
    <property type="term" value="P:xylan catabolic process"/>
    <property type="evidence" value="ECO:0007669"/>
    <property type="project" value="UniProtKB-KW"/>
</dbReference>
<dbReference type="AlphaFoldDB" id="A0A1R3T7U7"/>
<name>A0A1R3T7U7_9BACT</name>
<feature type="site" description="Important for catalytic activity, responsible for pKa modulation of the active site Glu and correct orientation of both the proton donor and substrate" evidence="7">
    <location>
        <position position="154"/>
    </location>
</feature>
<dbReference type="InterPro" id="IPR023296">
    <property type="entry name" value="Glyco_hydro_beta-prop_sf"/>
</dbReference>
<comment type="similarity">
    <text evidence="1">Belongs to the glycosyl hydrolase 43 family.</text>
</comment>
<keyword evidence="4" id="KW-0119">Carbohydrate metabolism</keyword>
<dbReference type="Pfam" id="PF13385">
    <property type="entry name" value="Laminin_G_3"/>
    <property type="match status" value="1"/>
</dbReference>
<dbReference type="SUPFAM" id="SSF49785">
    <property type="entry name" value="Galactose-binding domain-like"/>
    <property type="match status" value="1"/>
</dbReference>
<keyword evidence="10" id="KW-1185">Reference proteome</keyword>
<evidence type="ECO:0000256" key="5">
    <source>
        <dbReference type="ARBA" id="ARBA00023295"/>
    </source>
</evidence>
<protein>
    <submittedName>
        <fullName evidence="9">Glycosyl hydrolases family 43</fullName>
    </submittedName>
</protein>
<dbReference type="PANTHER" id="PTHR43772:SF2">
    <property type="entry name" value="PUTATIVE (AFU_ORTHOLOGUE AFUA_2G04480)-RELATED"/>
    <property type="match status" value="1"/>
</dbReference>
<dbReference type="InterPro" id="IPR006710">
    <property type="entry name" value="Glyco_hydro_43"/>
</dbReference>
<dbReference type="Pfam" id="PF04616">
    <property type="entry name" value="Glyco_hydro_43"/>
    <property type="match status" value="1"/>
</dbReference>
<accession>A0A1R3T7U7</accession>
<gene>
    <name evidence="9" type="ORF">PSM36_1181</name>
</gene>
<evidence type="ECO:0000259" key="8">
    <source>
        <dbReference type="PROSITE" id="PS50022"/>
    </source>
</evidence>
<reference evidence="9 10" key="1">
    <citation type="submission" date="2016-08" db="EMBL/GenBank/DDBJ databases">
        <authorList>
            <person name="Seilhamer J.J."/>
        </authorList>
    </citation>
    <scope>NUCLEOTIDE SEQUENCE [LARGE SCALE GENOMIC DNA]</scope>
    <source>
        <strain evidence="9">M3/6</strain>
    </source>
</reference>
<dbReference type="InterPro" id="IPR052176">
    <property type="entry name" value="Glycosyl_Hydrlase_43_Enz"/>
</dbReference>
<dbReference type="CDD" id="cd18608">
    <property type="entry name" value="GH43_F5-8_typeC-like"/>
    <property type="match status" value="1"/>
</dbReference>
<evidence type="ECO:0000313" key="10">
    <source>
        <dbReference type="Proteomes" id="UP000187464"/>
    </source>
</evidence>
<dbReference type="PANTHER" id="PTHR43772">
    <property type="entry name" value="ENDO-1,4-BETA-XYLANASE"/>
    <property type="match status" value="1"/>
</dbReference>
<evidence type="ECO:0000256" key="3">
    <source>
        <dbReference type="ARBA" id="ARBA00022801"/>
    </source>
</evidence>
<dbReference type="KEGG" id="psac:PSM36_1181"/>
<evidence type="ECO:0000256" key="7">
    <source>
        <dbReference type="PIRSR" id="PIRSR606710-2"/>
    </source>
</evidence>
<feature type="active site" description="Proton donor" evidence="6">
    <location>
        <position position="207"/>
    </location>
</feature>
<dbReference type="SUPFAM" id="SSF49899">
    <property type="entry name" value="Concanavalin A-like lectins/glucanases"/>
    <property type="match status" value="1"/>
</dbReference>
<dbReference type="Gene3D" id="2.115.10.20">
    <property type="entry name" value="Glycosyl hydrolase domain, family 43"/>
    <property type="match status" value="1"/>
</dbReference>
<organism evidence="9 10">
    <name type="scientific">Proteiniphilum saccharofermentans</name>
    <dbReference type="NCBI Taxonomy" id="1642647"/>
    <lineage>
        <taxon>Bacteria</taxon>
        <taxon>Pseudomonadati</taxon>
        <taxon>Bacteroidota</taxon>
        <taxon>Bacteroidia</taxon>
        <taxon>Bacteroidales</taxon>
        <taxon>Dysgonomonadaceae</taxon>
        <taxon>Proteiniphilum</taxon>
    </lineage>
</organism>
<dbReference type="Proteomes" id="UP000187464">
    <property type="component" value="Chromosome I"/>
</dbReference>
<keyword evidence="2" id="KW-0858">Xylan degradation</keyword>
<feature type="active site" description="Proton acceptor" evidence="6">
    <location>
        <position position="40"/>
    </location>
</feature>
<dbReference type="GO" id="GO:0004553">
    <property type="term" value="F:hydrolase activity, hydrolyzing O-glycosyl compounds"/>
    <property type="evidence" value="ECO:0007669"/>
    <property type="project" value="InterPro"/>
</dbReference>
<dbReference type="EMBL" id="LT605205">
    <property type="protein sequence ID" value="SCD20005.1"/>
    <property type="molecule type" value="Genomic_DNA"/>
</dbReference>
<dbReference type="InterPro" id="IPR008979">
    <property type="entry name" value="Galactose-bd-like_sf"/>
</dbReference>
<dbReference type="InterPro" id="IPR013320">
    <property type="entry name" value="ConA-like_dom_sf"/>
</dbReference>
<proteinExistence type="inferred from homology"/>
<dbReference type="Pfam" id="PF00754">
    <property type="entry name" value="F5_F8_type_C"/>
    <property type="match status" value="1"/>
</dbReference>
<evidence type="ECO:0000313" key="9">
    <source>
        <dbReference type="EMBL" id="SCD20005.1"/>
    </source>
</evidence>
<dbReference type="SUPFAM" id="SSF75005">
    <property type="entry name" value="Arabinanase/levansucrase/invertase"/>
    <property type="match status" value="1"/>
</dbReference>
<dbReference type="Gene3D" id="2.60.120.260">
    <property type="entry name" value="Galactose-binding domain-like"/>
    <property type="match status" value="1"/>
</dbReference>
<dbReference type="PROSITE" id="PS51257">
    <property type="entry name" value="PROKAR_LIPOPROTEIN"/>
    <property type="match status" value="1"/>
</dbReference>
<evidence type="ECO:0000256" key="4">
    <source>
        <dbReference type="ARBA" id="ARBA00023277"/>
    </source>
</evidence>